<proteinExistence type="predicted"/>
<organism evidence="2 3">
    <name type="scientific">Thalassiosira oceanica</name>
    <name type="common">Marine diatom</name>
    <dbReference type="NCBI Taxonomy" id="159749"/>
    <lineage>
        <taxon>Eukaryota</taxon>
        <taxon>Sar</taxon>
        <taxon>Stramenopiles</taxon>
        <taxon>Ochrophyta</taxon>
        <taxon>Bacillariophyta</taxon>
        <taxon>Coscinodiscophyceae</taxon>
        <taxon>Thalassiosirophycidae</taxon>
        <taxon>Thalassiosirales</taxon>
        <taxon>Thalassiosiraceae</taxon>
        <taxon>Thalassiosira</taxon>
    </lineage>
</organism>
<feature type="non-terminal residue" evidence="2">
    <location>
        <position position="1"/>
    </location>
</feature>
<comment type="caution">
    <text evidence="2">The sequence shown here is derived from an EMBL/GenBank/DDBJ whole genome shotgun (WGS) entry which is preliminary data.</text>
</comment>
<dbReference type="Proteomes" id="UP000266841">
    <property type="component" value="Unassembled WGS sequence"/>
</dbReference>
<feature type="compositionally biased region" description="Polar residues" evidence="1">
    <location>
        <begin position="156"/>
        <end position="166"/>
    </location>
</feature>
<evidence type="ECO:0000256" key="1">
    <source>
        <dbReference type="SAM" id="MobiDB-lite"/>
    </source>
</evidence>
<reference evidence="2 3" key="1">
    <citation type="journal article" date="2012" name="Genome Biol.">
        <title>Genome and low-iron response of an oceanic diatom adapted to chronic iron limitation.</title>
        <authorList>
            <person name="Lommer M."/>
            <person name="Specht M."/>
            <person name="Roy A.S."/>
            <person name="Kraemer L."/>
            <person name="Andreson R."/>
            <person name="Gutowska M.A."/>
            <person name="Wolf J."/>
            <person name="Bergner S.V."/>
            <person name="Schilhabel M.B."/>
            <person name="Klostermeier U.C."/>
            <person name="Beiko R.G."/>
            <person name="Rosenstiel P."/>
            <person name="Hippler M."/>
            <person name="Laroche J."/>
        </authorList>
    </citation>
    <scope>NUCLEOTIDE SEQUENCE [LARGE SCALE GENOMIC DNA]</scope>
    <source>
        <strain evidence="2 3">CCMP1005</strain>
    </source>
</reference>
<feature type="region of interest" description="Disordered" evidence="1">
    <location>
        <begin position="7"/>
        <end position="55"/>
    </location>
</feature>
<name>K0SM49_THAOC</name>
<dbReference type="EMBL" id="AGNL01019201">
    <property type="protein sequence ID" value="EJK62011.1"/>
    <property type="molecule type" value="Genomic_DNA"/>
</dbReference>
<dbReference type="AlphaFoldDB" id="K0SM49"/>
<evidence type="ECO:0000313" key="2">
    <source>
        <dbReference type="EMBL" id="EJK62011.1"/>
    </source>
</evidence>
<feature type="compositionally biased region" description="Basic and acidic residues" evidence="1">
    <location>
        <begin position="36"/>
        <end position="54"/>
    </location>
</feature>
<keyword evidence="3" id="KW-1185">Reference proteome</keyword>
<sequence length="176" mass="19792">AVILTYHVPRGALSKRRDERAKRRGRARGPGPALAEPKKGRESNDESRGRRESRSFCTIIDTMENGTGGDEAKETSTTLVSVELAKDELRGSKRKRNEFETMVRDANTVLELVEDDPSLLGTKLFKGLREKIHRIADNPSKYPRTLEVRGWGKTYRGSNAQDSQGFVPSEPIDRRP</sequence>
<protein>
    <submittedName>
        <fullName evidence="2">Uncharacterized protein</fullName>
    </submittedName>
</protein>
<gene>
    <name evidence="2" type="ORF">THAOC_17400</name>
</gene>
<feature type="region of interest" description="Disordered" evidence="1">
    <location>
        <begin position="153"/>
        <end position="176"/>
    </location>
</feature>
<accession>K0SM49</accession>
<evidence type="ECO:0000313" key="3">
    <source>
        <dbReference type="Proteomes" id="UP000266841"/>
    </source>
</evidence>